<evidence type="ECO:0000256" key="1">
    <source>
        <dbReference type="ARBA" id="ARBA00004448"/>
    </source>
</evidence>
<sequence>MRTAHAVVEAELAVMEAARARIEVAVSRWVNVVKWGGLAYLTTQLGGIMFLTQQLGWDLMEPVSYLTTVAATIFSCAIYVAMRRDPAYTNIADSLRRALRKRLFRRRGFDVVKYDALKAKLAPTARAQMILKRNLHPA</sequence>
<keyword evidence="9 18" id="KW-1133">Transmembrane helix</keyword>
<dbReference type="PANTHER" id="PTHR13462:SF10">
    <property type="entry name" value="CALCIUM UNIPORTER PROTEIN, MITOCHONDRIAL"/>
    <property type="match status" value="1"/>
</dbReference>
<evidence type="ECO:0000256" key="10">
    <source>
        <dbReference type="ARBA" id="ARBA00023065"/>
    </source>
</evidence>
<evidence type="ECO:0000259" key="19">
    <source>
        <dbReference type="Pfam" id="PF04678"/>
    </source>
</evidence>
<evidence type="ECO:0000256" key="5">
    <source>
        <dbReference type="ARBA" id="ARBA00022673"/>
    </source>
</evidence>
<name>A0AAD5TG77_9FUNG</name>
<keyword evidence="12 18" id="KW-0472">Membrane</keyword>
<dbReference type="InterPro" id="IPR039055">
    <property type="entry name" value="MCU_fam"/>
</dbReference>
<evidence type="ECO:0000256" key="15">
    <source>
        <dbReference type="ARBA" id="ARBA00044966"/>
    </source>
</evidence>
<reference evidence="20" key="1">
    <citation type="submission" date="2020-05" db="EMBL/GenBank/DDBJ databases">
        <title>Phylogenomic resolution of chytrid fungi.</title>
        <authorList>
            <person name="Stajich J.E."/>
            <person name="Amses K."/>
            <person name="Simmons R."/>
            <person name="Seto K."/>
            <person name="Myers J."/>
            <person name="Bonds A."/>
            <person name="Quandt C.A."/>
            <person name="Barry K."/>
            <person name="Liu P."/>
            <person name="Grigoriev I."/>
            <person name="Longcore J.E."/>
            <person name="James T.Y."/>
        </authorList>
    </citation>
    <scope>NUCLEOTIDE SEQUENCE</scope>
    <source>
        <strain evidence="20">JEL0379</strain>
    </source>
</reference>
<dbReference type="InterPro" id="IPR006769">
    <property type="entry name" value="MCU_C"/>
</dbReference>
<feature type="transmembrane region" description="Helical" evidence="18">
    <location>
        <begin position="38"/>
        <end position="57"/>
    </location>
</feature>
<dbReference type="EMBL" id="JADGJQ010000052">
    <property type="protein sequence ID" value="KAJ3175442.1"/>
    <property type="molecule type" value="Genomic_DNA"/>
</dbReference>
<comment type="caution">
    <text evidence="20">The sequence shown here is derived from an EMBL/GenBank/DDBJ whole genome shotgun (WGS) entry which is preliminary data.</text>
</comment>
<evidence type="ECO:0000313" key="20">
    <source>
        <dbReference type="EMBL" id="KAJ3175442.1"/>
    </source>
</evidence>
<dbReference type="AlphaFoldDB" id="A0AAD5TG77"/>
<keyword evidence="7" id="KW-0999">Mitochondrion inner membrane</keyword>
<evidence type="ECO:0000256" key="16">
    <source>
        <dbReference type="ARBA" id="ARBA00044981"/>
    </source>
</evidence>
<comment type="subcellular location">
    <subcellularLocation>
        <location evidence="1">Mitochondrion inner membrane</location>
        <topology evidence="1">Multi-pass membrane protein</topology>
    </subcellularLocation>
</comment>
<dbReference type="GO" id="GO:0051560">
    <property type="term" value="P:mitochondrial calcium ion homeostasis"/>
    <property type="evidence" value="ECO:0007669"/>
    <property type="project" value="InterPro"/>
</dbReference>
<keyword evidence="11" id="KW-0496">Mitochondrion</keyword>
<dbReference type="GO" id="GO:0036444">
    <property type="term" value="P:calcium import into the mitochondrion"/>
    <property type="evidence" value="ECO:0007669"/>
    <property type="project" value="TreeGrafter"/>
</dbReference>
<keyword evidence="8" id="KW-0106">Calcium</keyword>
<keyword evidence="21" id="KW-1185">Reference proteome</keyword>
<feature type="domain" description="Calcium uniporter protein C-terminal" evidence="19">
    <location>
        <begin position="6"/>
        <end position="117"/>
    </location>
</feature>
<gene>
    <name evidence="20" type="ORF">HDU87_006262</name>
</gene>
<dbReference type="GO" id="GO:0015292">
    <property type="term" value="F:uniporter activity"/>
    <property type="evidence" value="ECO:0007669"/>
    <property type="project" value="TreeGrafter"/>
</dbReference>
<organism evidence="20 21">
    <name type="scientific">Geranomyces variabilis</name>
    <dbReference type="NCBI Taxonomy" id="109894"/>
    <lineage>
        <taxon>Eukaryota</taxon>
        <taxon>Fungi</taxon>
        <taxon>Fungi incertae sedis</taxon>
        <taxon>Chytridiomycota</taxon>
        <taxon>Chytridiomycota incertae sedis</taxon>
        <taxon>Chytridiomycetes</taxon>
        <taxon>Spizellomycetales</taxon>
        <taxon>Powellomycetaceae</taxon>
        <taxon>Geranomyces</taxon>
    </lineage>
</organism>
<dbReference type="Pfam" id="PF04678">
    <property type="entry name" value="MCU"/>
    <property type="match status" value="1"/>
</dbReference>
<comment type="catalytic activity">
    <reaction evidence="14">
        <text>Ca(2+)(in) = Ca(2+)(out)</text>
        <dbReference type="Rhea" id="RHEA:29671"/>
        <dbReference type="ChEBI" id="CHEBI:29108"/>
    </reaction>
</comment>
<accession>A0AAD5TG77</accession>
<evidence type="ECO:0000256" key="4">
    <source>
        <dbReference type="ARBA" id="ARBA00022568"/>
    </source>
</evidence>
<evidence type="ECO:0000256" key="18">
    <source>
        <dbReference type="SAM" id="Phobius"/>
    </source>
</evidence>
<proteinExistence type="inferred from homology"/>
<evidence type="ECO:0000256" key="3">
    <source>
        <dbReference type="ARBA" id="ARBA00022448"/>
    </source>
</evidence>
<evidence type="ECO:0000256" key="14">
    <source>
        <dbReference type="ARBA" id="ARBA00036634"/>
    </source>
</evidence>
<keyword evidence="4" id="KW-0109">Calcium transport</keyword>
<dbReference type="GO" id="GO:0005262">
    <property type="term" value="F:calcium channel activity"/>
    <property type="evidence" value="ECO:0007669"/>
    <property type="project" value="UniProtKB-KW"/>
</dbReference>
<evidence type="ECO:0000256" key="11">
    <source>
        <dbReference type="ARBA" id="ARBA00023128"/>
    </source>
</evidence>
<evidence type="ECO:0000256" key="17">
    <source>
        <dbReference type="ARBA" id="ARBA00045938"/>
    </source>
</evidence>
<keyword evidence="5" id="KW-0107">Calcium channel</keyword>
<evidence type="ECO:0000313" key="21">
    <source>
        <dbReference type="Proteomes" id="UP001212152"/>
    </source>
</evidence>
<evidence type="ECO:0000256" key="6">
    <source>
        <dbReference type="ARBA" id="ARBA00022692"/>
    </source>
</evidence>
<feature type="transmembrane region" description="Helical" evidence="18">
    <location>
        <begin position="63"/>
        <end position="82"/>
    </location>
</feature>
<dbReference type="Proteomes" id="UP001212152">
    <property type="component" value="Unassembled WGS sequence"/>
</dbReference>
<keyword evidence="10" id="KW-0406">Ion transport</keyword>
<comment type="similarity">
    <text evidence="2">Belongs to the MCU (TC 1.A.77) family.</text>
</comment>
<evidence type="ECO:0000256" key="9">
    <source>
        <dbReference type="ARBA" id="ARBA00022989"/>
    </source>
</evidence>
<dbReference type="PANTHER" id="PTHR13462">
    <property type="entry name" value="CALCIUM UNIPORTER PROTEIN, MITOCHONDRIAL"/>
    <property type="match status" value="1"/>
</dbReference>
<evidence type="ECO:0000256" key="7">
    <source>
        <dbReference type="ARBA" id="ARBA00022792"/>
    </source>
</evidence>
<evidence type="ECO:0000256" key="8">
    <source>
        <dbReference type="ARBA" id="ARBA00022837"/>
    </source>
</evidence>
<comment type="subunit">
    <text evidence="15">Homotetramer, assembles in a dimer or dimers configuration with two interfaces.</text>
</comment>
<evidence type="ECO:0000256" key="13">
    <source>
        <dbReference type="ARBA" id="ARBA00023303"/>
    </source>
</evidence>
<protein>
    <recommendedName>
        <fullName evidence="16">Calcium uniporter protein, mitochondrial</fullName>
    </recommendedName>
</protein>
<keyword evidence="13" id="KW-0407">Ion channel</keyword>
<evidence type="ECO:0000256" key="12">
    <source>
        <dbReference type="ARBA" id="ARBA00023136"/>
    </source>
</evidence>
<dbReference type="GO" id="GO:1990246">
    <property type="term" value="C:uniplex complex"/>
    <property type="evidence" value="ECO:0007669"/>
    <property type="project" value="TreeGrafter"/>
</dbReference>
<keyword evidence="3" id="KW-0813">Transport</keyword>
<evidence type="ECO:0000256" key="2">
    <source>
        <dbReference type="ARBA" id="ARBA00005653"/>
    </source>
</evidence>
<comment type="function">
    <text evidence="17">Highly selective calcium channel localized to the inner mitochondrial membrane, which mediates calcium uptake into the mitochondrial matrix. Mitochondrial calcium homeostasis plays key roles in cellular physiology and regulates ATP production, cytoplasmic calcium signals and activation of cell death pathways. Sufficient to operate as a pore-forming channel without the need of calcium-sensor or auxiliary subunit.</text>
</comment>
<keyword evidence="6 18" id="KW-0812">Transmembrane</keyword>